<dbReference type="EMBL" id="JBHUCX010000021">
    <property type="protein sequence ID" value="MFD1674812.1"/>
    <property type="molecule type" value="Genomic_DNA"/>
</dbReference>
<dbReference type="Proteomes" id="UP001597079">
    <property type="component" value="Unassembled WGS sequence"/>
</dbReference>
<evidence type="ECO:0000256" key="3">
    <source>
        <dbReference type="ARBA" id="ARBA00022806"/>
    </source>
</evidence>
<dbReference type="PANTHER" id="PTHR11070">
    <property type="entry name" value="UVRD / RECB / PCRA DNA HELICASE FAMILY MEMBER"/>
    <property type="match status" value="1"/>
</dbReference>
<keyword evidence="8" id="KW-1185">Reference proteome</keyword>
<proteinExistence type="predicted"/>
<feature type="binding site" evidence="5">
    <location>
        <begin position="27"/>
        <end position="34"/>
    </location>
    <ligand>
        <name>ATP</name>
        <dbReference type="ChEBI" id="CHEBI:30616"/>
    </ligand>
</feature>
<dbReference type="RefSeq" id="WP_377942682.1">
    <property type="nucleotide sequence ID" value="NZ_JBHUCX010000021.1"/>
</dbReference>
<accession>A0ABW4JIE3</accession>
<dbReference type="PROSITE" id="PS51198">
    <property type="entry name" value="UVRD_HELICASE_ATP_BIND"/>
    <property type="match status" value="1"/>
</dbReference>
<keyword evidence="1 5" id="KW-0547">Nucleotide-binding</keyword>
<dbReference type="InterPro" id="IPR014016">
    <property type="entry name" value="UvrD-like_ATP-bd"/>
</dbReference>
<dbReference type="InterPro" id="IPR027417">
    <property type="entry name" value="P-loop_NTPase"/>
</dbReference>
<feature type="domain" description="UvrD-like helicase ATP-binding" evidence="6">
    <location>
        <begin position="6"/>
        <end position="251"/>
    </location>
</feature>
<evidence type="ECO:0000256" key="4">
    <source>
        <dbReference type="ARBA" id="ARBA00022840"/>
    </source>
</evidence>
<sequence length="644" mass="74048">MAERRSQNEINEILHHIESGNNFLLSGGAGSGKTYTLVQTLKRLSEKYPSAHIACISYTNAAAIEIKNRAEIRNLKVTTIHDFLWESIAPFQREMKETLIDLINDPSNEIKTTDDGERFSGEFENGVQYKEYLNLKEGVISHDEVLILAHAMYSKYVKLSDILKDKYPFIFVDEYQDTSPLVIEILLSQLRQSDRRNVIGFFGDSMQAIYESGVGDIENYVWEGVIQKVEKKQNRRNPELVIRLANNLRTDGLEQEPSEDHTAPNMINGMVKSGSVKFLYSNEFDLNEVRSSPWCSGWDFSNSRTTKELRLTHNLIAEEAGFSELMSVYDADPLFKFKQDFRREVKKQGVEIEPSDTFDHVVTSVPWSYVKGANKGRHHKDVLLDDDIAAQLYGHVKDWPYSKIQSIYLDKDSLIDDKVVIDGVIVREPKRDRLIQHLFKIQNIIELYNKKSYNEVIQKTSYRILSVAHKTNLKSTINTLADMSNASIEEVISFADRNGLCIVDDNLSGFISANEYLYWRVKNIPFYIFQNLYRYLEGFVPLSTQHKIKGLEFENVLVVLHNGGWNNYNFEYLLNPNIQYTLTTSRQQSFQRILSRTQKLFYVCCTRVKENLVVYCPKPTQAMLAGAIDLFGAENVVDLMGVTV</sequence>
<protein>
    <submittedName>
        <fullName evidence="7">UvrD-helicase domain-containing protein</fullName>
    </submittedName>
</protein>
<reference evidence="8" key="1">
    <citation type="journal article" date="2019" name="Int. J. Syst. Evol. Microbiol.">
        <title>The Global Catalogue of Microorganisms (GCM) 10K type strain sequencing project: providing services to taxonomists for standard genome sequencing and annotation.</title>
        <authorList>
            <consortium name="The Broad Institute Genomics Platform"/>
            <consortium name="The Broad Institute Genome Sequencing Center for Infectious Disease"/>
            <person name="Wu L."/>
            <person name="Ma J."/>
        </authorList>
    </citation>
    <scope>NUCLEOTIDE SEQUENCE [LARGE SCALE GENOMIC DNA]</scope>
    <source>
        <strain evidence="8">CGMCC 1.12286</strain>
    </source>
</reference>
<keyword evidence="4 5" id="KW-0067">ATP-binding</keyword>
<keyword evidence="2 5" id="KW-0378">Hydrolase</keyword>
<evidence type="ECO:0000256" key="2">
    <source>
        <dbReference type="ARBA" id="ARBA00022801"/>
    </source>
</evidence>
<dbReference type="Pfam" id="PF13245">
    <property type="entry name" value="AAA_19"/>
    <property type="match status" value="1"/>
</dbReference>
<comment type="caution">
    <text evidence="7">The sequence shown here is derived from an EMBL/GenBank/DDBJ whole genome shotgun (WGS) entry which is preliminary data.</text>
</comment>
<evidence type="ECO:0000313" key="8">
    <source>
        <dbReference type="Proteomes" id="UP001597079"/>
    </source>
</evidence>
<dbReference type="InterPro" id="IPR000212">
    <property type="entry name" value="DNA_helicase_UvrD/REP"/>
</dbReference>
<dbReference type="Gene3D" id="3.40.50.300">
    <property type="entry name" value="P-loop containing nucleotide triphosphate hydrolases"/>
    <property type="match status" value="2"/>
</dbReference>
<dbReference type="SUPFAM" id="SSF52540">
    <property type="entry name" value="P-loop containing nucleoside triphosphate hydrolases"/>
    <property type="match status" value="1"/>
</dbReference>
<evidence type="ECO:0000259" key="6">
    <source>
        <dbReference type="PROSITE" id="PS51198"/>
    </source>
</evidence>
<dbReference type="PANTHER" id="PTHR11070:SF3">
    <property type="entry name" value="DNA 3'-5' HELICASE"/>
    <property type="match status" value="1"/>
</dbReference>
<evidence type="ECO:0000256" key="5">
    <source>
        <dbReference type="PROSITE-ProRule" id="PRU00560"/>
    </source>
</evidence>
<gene>
    <name evidence="7" type="ORF">ACFSB2_08890</name>
</gene>
<evidence type="ECO:0000256" key="1">
    <source>
        <dbReference type="ARBA" id="ARBA00022741"/>
    </source>
</evidence>
<evidence type="ECO:0000313" key="7">
    <source>
        <dbReference type="EMBL" id="MFD1674812.1"/>
    </source>
</evidence>
<keyword evidence="3 5" id="KW-0347">Helicase</keyword>
<name>A0ABW4JIE3_9BACL</name>
<organism evidence="7 8">
    <name type="scientific">Alicyclobacillus fodiniaquatilis</name>
    <dbReference type="NCBI Taxonomy" id="1661150"/>
    <lineage>
        <taxon>Bacteria</taxon>
        <taxon>Bacillati</taxon>
        <taxon>Bacillota</taxon>
        <taxon>Bacilli</taxon>
        <taxon>Bacillales</taxon>
        <taxon>Alicyclobacillaceae</taxon>
        <taxon>Alicyclobacillus</taxon>
    </lineage>
</organism>